<keyword evidence="3" id="KW-1185">Reference proteome</keyword>
<dbReference type="InParanoid" id="A0A0D0D781"/>
<dbReference type="InterPro" id="IPR046496">
    <property type="entry name" value="DUF6589"/>
</dbReference>
<evidence type="ECO:0000259" key="1">
    <source>
        <dbReference type="Pfam" id="PF20231"/>
    </source>
</evidence>
<reference evidence="2 3" key="1">
    <citation type="submission" date="2014-04" db="EMBL/GenBank/DDBJ databases">
        <authorList>
            <consortium name="DOE Joint Genome Institute"/>
            <person name="Kuo A."/>
            <person name="Kohler A."/>
            <person name="Jargeat P."/>
            <person name="Nagy L.G."/>
            <person name="Floudas D."/>
            <person name="Copeland A."/>
            <person name="Barry K.W."/>
            <person name="Cichocki N."/>
            <person name="Veneault-Fourrey C."/>
            <person name="LaButti K."/>
            <person name="Lindquist E.A."/>
            <person name="Lipzen A."/>
            <person name="Lundell T."/>
            <person name="Morin E."/>
            <person name="Murat C."/>
            <person name="Sun H."/>
            <person name="Tunlid A."/>
            <person name="Henrissat B."/>
            <person name="Grigoriev I.V."/>
            <person name="Hibbett D.S."/>
            <person name="Martin F."/>
            <person name="Nordberg H.P."/>
            <person name="Cantor M.N."/>
            <person name="Hua S.X."/>
        </authorList>
    </citation>
    <scope>NUCLEOTIDE SEQUENCE [LARGE SCALE GENOMIC DNA]</scope>
    <source>
        <strain evidence="2 3">Ve08.2h10</strain>
    </source>
</reference>
<dbReference type="AlphaFoldDB" id="A0A0D0D781"/>
<name>A0A0D0D781_9AGAM</name>
<feature type="domain" description="DUF6589" evidence="1">
    <location>
        <begin position="1"/>
        <end position="50"/>
    </location>
</feature>
<dbReference type="Pfam" id="PF20231">
    <property type="entry name" value="DUF6589"/>
    <property type="match status" value="1"/>
</dbReference>
<gene>
    <name evidence="2" type="ORF">PAXRUDRAFT_36944</name>
</gene>
<proteinExistence type="predicted"/>
<reference evidence="3" key="2">
    <citation type="submission" date="2015-01" db="EMBL/GenBank/DDBJ databases">
        <title>Evolutionary Origins and Diversification of the Mycorrhizal Mutualists.</title>
        <authorList>
            <consortium name="DOE Joint Genome Institute"/>
            <consortium name="Mycorrhizal Genomics Consortium"/>
            <person name="Kohler A."/>
            <person name="Kuo A."/>
            <person name="Nagy L.G."/>
            <person name="Floudas D."/>
            <person name="Copeland A."/>
            <person name="Barry K.W."/>
            <person name="Cichocki N."/>
            <person name="Veneault-Fourrey C."/>
            <person name="LaButti K."/>
            <person name="Lindquist E.A."/>
            <person name="Lipzen A."/>
            <person name="Lundell T."/>
            <person name="Morin E."/>
            <person name="Murat C."/>
            <person name="Riley R."/>
            <person name="Ohm R."/>
            <person name="Sun H."/>
            <person name="Tunlid A."/>
            <person name="Henrissat B."/>
            <person name="Grigoriev I.V."/>
            <person name="Hibbett D.S."/>
            <person name="Martin F."/>
        </authorList>
    </citation>
    <scope>NUCLEOTIDE SEQUENCE [LARGE SCALE GENOMIC DNA]</scope>
    <source>
        <strain evidence="3">Ve08.2h10</strain>
    </source>
</reference>
<dbReference type="OrthoDB" id="3152464at2759"/>
<dbReference type="Proteomes" id="UP000054538">
    <property type="component" value="Unassembled WGS sequence"/>
</dbReference>
<accession>A0A0D0D781</accession>
<protein>
    <recommendedName>
        <fullName evidence="1">DUF6589 domain-containing protein</fullName>
    </recommendedName>
</protein>
<evidence type="ECO:0000313" key="3">
    <source>
        <dbReference type="Proteomes" id="UP000054538"/>
    </source>
</evidence>
<dbReference type="HOGENOM" id="CLU_124776_0_0_1"/>
<sequence>MQDNMLVNLTGLKCHFMPIDLNIEYLIKFLKVGHSLGIAYHSITHITPNTSHSVRKVAYKLQELELHIFVPDRMGNDSVKPVVNILTSREQKLKSSTLATFNRKVRSMMVGEGIESEEDEIPPALFKVTHPEVDHDS</sequence>
<dbReference type="EMBL" id="KN827684">
    <property type="protein sequence ID" value="KIK76079.1"/>
    <property type="molecule type" value="Genomic_DNA"/>
</dbReference>
<evidence type="ECO:0000313" key="2">
    <source>
        <dbReference type="EMBL" id="KIK76079.1"/>
    </source>
</evidence>
<organism evidence="2 3">
    <name type="scientific">Paxillus rubicundulus Ve08.2h10</name>
    <dbReference type="NCBI Taxonomy" id="930991"/>
    <lineage>
        <taxon>Eukaryota</taxon>
        <taxon>Fungi</taxon>
        <taxon>Dikarya</taxon>
        <taxon>Basidiomycota</taxon>
        <taxon>Agaricomycotina</taxon>
        <taxon>Agaricomycetes</taxon>
        <taxon>Agaricomycetidae</taxon>
        <taxon>Boletales</taxon>
        <taxon>Paxilineae</taxon>
        <taxon>Paxillaceae</taxon>
        <taxon>Paxillus</taxon>
    </lineage>
</organism>